<evidence type="ECO:0000313" key="1">
    <source>
        <dbReference type="EMBL" id="NJC25806.1"/>
    </source>
</evidence>
<reference evidence="1 2" key="1">
    <citation type="submission" date="2020-03" db="EMBL/GenBank/DDBJ databases">
        <title>Genomic Encyclopedia of Type Strains, Phase IV (KMG-IV): sequencing the most valuable type-strain genomes for metagenomic binning, comparative biology and taxonomic classification.</title>
        <authorList>
            <person name="Goeker M."/>
        </authorList>
    </citation>
    <scope>NUCLEOTIDE SEQUENCE [LARGE SCALE GENOMIC DNA]</scope>
    <source>
        <strain evidence="1 2">DSM 105096</strain>
    </source>
</reference>
<comment type="caution">
    <text evidence="1">The sequence shown here is derived from an EMBL/GenBank/DDBJ whole genome shotgun (WGS) entry which is preliminary data.</text>
</comment>
<proteinExistence type="predicted"/>
<sequence length="156" mass="17580">MIEKAIANTRGKNYSAVWVVIDLDLNPAMAEAEQYRQLTEDLAYAERNKINVAYSADAFELWFRLHYENVTGFLGREQLYEDLSQRWTVNYDPDGKAQAFAQSIPQLISEDDAANQENAIACAKNQHQAVQHLPLSEQGAVTTVYQLVAALLESAR</sequence>
<accession>A0ABX0X9Z8</accession>
<evidence type="ECO:0000313" key="2">
    <source>
        <dbReference type="Proteomes" id="UP000770785"/>
    </source>
</evidence>
<name>A0ABX0X9Z8_9BACT</name>
<dbReference type="InterPro" id="IPR025591">
    <property type="entry name" value="RloB"/>
</dbReference>
<organism evidence="1 2">
    <name type="scientific">Neolewinella antarctica</name>
    <dbReference type="NCBI Taxonomy" id="442734"/>
    <lineage>
        <taxon>Bacteria</taxon>
        <taxon>Pseudomonadati</taxon>
        <taxon>Bacteroidota</taxon>
        <taxon>Saprospiria</taxon>
        <taxon>Saprospirales</taxon>
        <taxon>Lewinellaceae</taxon>
        <taxon>Neolewinella</taxon>
    </lineage>
</organism>
<protein>
    <recommendedName>
        <fullName evidence="3">RloB</fullName>
    </recommendedName>
</protein>
<keyword evidence="2" id="KW-1185">Reference proteome</keyword>
<dbReference type="Proteomes" id="UP000770785">
    <property type="component" value="Unassembled WGS sequence"/>
</dbReference>
<dbReference type="EMBL" id="JAATJH010000002">
    <property type="protein sequence ID" value="NJC25806.1"/>
    <property type="molecule type" value="Genomic_DNA"/>
</dbReference>
<evidence type="ECO:0008006" key="3">
    <source>
        <dbReference type="Google" id="ProtNLM"/>
    </source>
</evidence>
<dbReference type="Pfam" id="PF13707">
    <property type="entry name" value="RloB"/>
    <property type="match status" value="1"/>
</dbReference>
<gene>
    <name evidence="1" type="ORF">GGR27_001305</name>
</gene>